<keyword evidence="2" id="KW-1185">Reference proteome</keyword>
<name>A0A9P4GMS2_9PLEO</name>
<comment type="caution">
    <text evidence="1">The sequence shown here is derived from an EMBL/GenBank/DDBJ whole genome shotgun (WGS) entry which is preliminary data.</text>
</comment>
<dbReference type="RefSeq" id="XP_040790448.1">
    <property type="nucleotide sequence ID" value="XM_040928058.1"/>
</dbReference>
<dbReference type="GeneID" id="63845311"/>
<dbReference type="Proteomes" id="UP000800039">
    <property type="component" value="Unassembled WGS sequence"/>
</dbReference>
<evidence type="ECO:0000313" key="2">
    <source>
        <dbReference type="Proteomes" id="UP000800039"/>
    </source>
</evidence>
<dbReference type="EMBL" id="ML976615">
    <property type="protein sequence ID" value="KAF1847885.1"/>
    <property type="molecule type" value="Genomic_DNA"/>
</dbReference>
<gene>
    <name evidence="1" type="ORF">K460DRAFT_275617</name>
</gene>
<protein>
    <submittedName>
        <fullName evidence="1">Uncharacterized protein</fullName>
    </submittedName>
</protein>
<proteinExistence type="predicted"/>
<organism evidence="1 2">
    <name type="scientific">Cucurbitaria berberidis CBS 394.84</name>
    <dbReference type="NCBI Taxonomy" id="1168544"/>
    <lineage>
        <taxon>Eukaryota</taxon>
        <taxon>Fungi</taxon>
        <taxon>Dikarya</taxon>
        <taxon>Ascomycota</taxon>
        <taxon>Pezizomycotina</taxon>
        <taxon>Dothideomycetes</taxon>
        <taxon>Pleosporomycetidae</taxon>
        <taxon>Pleosporales</taxon>
        <taxon>Pleosporineae</taxon>
        <taxon>Cucurbitariaceae</taxon>
        <taxon>Cucurbitaria</taxon>
    </lineage>
</organism>
<reference evidence="1" key="1">
    <citation type="submission" date="2020-01" db="EMBL/GenBank/DDBJ databases">
        <authorList>
            <consortium name="DOE Joint Genome Institute"/>
            <person name="Haridas S."/>
            <person name="Albert R."/>
            <person name="Binder M."/>
            <person name="Bloem J."/>
            <person name="Labutti K."/>
            <person name="Salamov A."/>
            <person name="Andreopoulos B."/>
            <person name="Baker S.E."/>
            <person name="Barry K."/>
            <person name="Bills G."/>
            <person name="Bluhm B.H."/>
            <person name="Cannon C."/>
            <person name="Castanera R."/>
            <person name="Culley D.E."/>
            <person name="Daum C."/>
            <person name="Ezra D."/>
            <person name="Gonzalez J.B."/>
            <person name="Henrissat B."/>
            <person name="Kuo A."/>
            <person name="Liang C."/>
            <person name="Lipzen A."/>
            <person name="Lutzoni F."/>
            <person name="Magnuson J."/>
            <person name="Mondo S."/>
            <person name="Nolan M."/>
            <person name="Ohm R."/>
            <person name="Pangilinan J."/>
            <person name="Park H.-J."/>
            <person name="Ramirez L."/>
            <person name="Alfaro M."/>
            <person name="Sun H."/>
            <person name="Tritt A."/>
            <person name="Yoshinaga Y."/>
            <person name="Zwiers L.-H."/>
            <person name="Turgeon B.G."/>
            <person name="Goodwin S.B."/>
            <person name="Spatafora J.W."/>
            <person name="Crous P.W."/>
            <person name="Grigoriev I.V."/>
        </authorList>
    </citation>
    <scope>NUCLEOTIDE SEQUENCE</scope>
    <source>
        <strain evidence="1">CBS 394.84</strain>
    </source>
</reference>
<sequence length="222" mass="24715">MSYTTHTNYSPCMDNSTTLTNRALQPRTGAILLELGTKKVNVGSSSPAALYDQVYHALQAICPPTAPGACLQTTSTFRVDVEKRVRADRSATAPFPEDLTVSVDRAWWNSDSKIYFLMVGVIAGSFERGIWDAANCYTFVEHKRGHDVEHRHCNSVDYVAVHFPGGYHMQVHFRSSSSTGSLDCGKVYPHAAGYVDTLQPQIEEALKDGDLYVTAKCMWWER</sequence>
<evidence type="ECO:0000313" key="1">
    <source>
        <dbReference type="EMBL" id="KAF1847885.1"/>
    </source>
</evidence>
<dbReference type="AlphaFoldDB" id="A0A9P4GMS2"/>
<dbReference type="OrthoDB" id="3688572at2759"/>
<accession>A0A9P4GMS2</accession>